<feature type="region of interest" description="Disordered" evidence="1">
    <location>
        <begin position="220"/>
        <end position="245"/>
    </location>
</feature>
<gene>
    <name evidence="2" type="ORF">LIER_11890</name>
</gene>
<organism evidence="2 3">
    <name type="scientific">Lithospermum erythrorhizon</name>
    <name type="common">Purple gromwell</name>
    <name type="synonym">Lithospermum officinale var. erythrorhizon</name>
    <dbReference type="NCBI Taxonomy" id="34254"/>
    <lineage>
        <taxon>Eukaryota</taxon>
        <taxon>Viridiplantae</taxon>
        <taxon>Streptophyta</taxon>
        <taxon>Embryophyta</taxon>
        <taxon>Tracheophyta</taxon>
        <taxon>Spermatophyta</taxon>
        <taxon>Magnoliopsida</taxon>
        <taxon>eudicotyledons</taxon>
        <taxon>Gunneridae</taxon>
        <taxon>Pentapetalae</taxon>
        <taxon>asterids</taxon>
        <taxon>lamiids</taxon>
        <taxon>Boraginales</taxon>
        <taxon>Boraginaceae</taxon>
        <taxon>Boraginoideae</taxon>
        <taxon>Lithospermeae</taxon>
        <taxon>Lithospermum</taxon>
    </lineage>
</organism>
<name>A0AAV3PPR0_LITER</name>
<evidence type="ECO:0000313" key="2">
    <source>
        <dbReference type="EMBL" id="GAA0153719.1"/>
    </source>
</evidence>
<dbReference type="AlphaFoldDB" id="A0AAV3PPR0"/>
<protein>
    <submittedName>
        <fullName evidence="2">Uncharacterized protein</fullName>
    </submittedName>
</protein>
<sequence>MLKRLAIFVLPRSLLCQSGWRRISQLLPSKWVKKSAPKKKSTQVLARVSVEDATPSLGLESQVGVVYPYERDASLHEDLDAPFPPPREPTPTPVVETQEEVPEEVVRSRKVKSAATGPSLLDYDGRYLELPYTIPSKLEVSSDAPWIVRKFHYHAALNGTHVLARRADHRARANNQSFHQARYDELEQANAGDIVRMTEAFKKEKTIRDFLSSPNYEGKMGRLSVDMPPPSPNKGDVENVEERDGTEEPIFKFYLSLP</sequence>
<comment type="caution">
    <text evidence="2">The sequence shown here is derived from an EMBL/GenBank/DDBJ whole genome shotgun (WGS) entry which is preliminary data.</text>
</comment>
<keyword evidence="3" id="KW-1185">Reference proteome</keyword>
<evidence type="ECO:0000256" key="1">
    <source>
        <dbReference type="SAM" id="MobiDB-lite"/>
    </source>
</evidence>
<proteinExistence type="predicted"/>
<accession>A0AAV3PPR0</accession>
<evidence type="ECO:0000313" key="3">
    <source>
        <dbReference type="Proteomes" id="UP001454036"/>
    </source>
</evidence>
<feature type="region of interest" description="Disordered" evidence="1">
    <location>
        <begin position="78"/>
        <end position="100"/>
    </location>
</feature>
<dbReference type="EMBL" id="BAABME010002238">
    <property type="protein sequence ID" value="GAA0153719.1"/>
    <property type="molecule type" value="Genomic_DNA"/>
</dbReference>
<feature type="compositionally biased region" description="Pro residues" evidence="1">
    <location>
        <begin position="82"/>
        <end position="92"/>
    </location>
</feature>
<reference evidence="2 3" key="1">
    <citation type="submission" date="2024-01" db="EMBL/GenBank/DDBJ databases">
        <title>The complete chloroplast genome sequence of Lithospermum erythrorhizon: insights into the phylogenetic relationship among Boraginaceae species and the maternal lineages of purple gromwells.</title>
        <authorList>
            <person name="Okada T."/>
            <person name="Watanabe K."/>
        </authorList>
    </citation>
    <scope>NUCLEOTIDE SEQUENCE [LARGE SCALE GENOMIC DNA]</scope>
</reference>
<dbReference type="Proteomes" id="UP001454036">
    <property type="component" value="Unassembled WGS sequence"/>
</dbReference>